<proteinExistence type="predicted"/>
<sequence>MLAHVSDLSDPVISSAMRAYATLPSIFNRAINSMFFRLFEDFTGFEDMTPTVAATILCFQLSGTFELQPRVLRSWLLSRRPKHLDSAMPTQSLISDELRTMFSSFSATQMGGMDTAVRHSCAVKSPTLFLLLLDCGVISNLSEHEVLFSLGIASENGNLIPLKTLVPIKASMQKNSGVGDRLLYKSHAEFVKSILDENTFNKSPSKIIAPAESGGRNARTSRFKITPLMFAAINDDVDVLRYLIENGADVEAADWCGRTALDHAMASSQDSSGAIIELLQVAQKKAELEGPRTPATGM</sequence>
<dbReference type="SUPFAM" id="SSF48403">
    <property type="entry name" value="Ankyrin repeat"/>
    <property type="match status" value="1"/>
</dbReference>
<keyword evidence="1" id="KW-0040">ANK repeat</keyword>
<dbReference type="EMBL" id="JBBBZM010000062">
    <property type="protein sequence ID" value="KAL0635817.1"/>
    <property type="molecule type" value="Genomic_DNA"/>
</dbReference>
<protein>
    <submittedName>
        <fullName evidence="2">Uncharacterized protein</fullName>
    </submittedName>
</protein>
<reference evidence="2 3" key="1">
    <citation type="submission" date="2024-02" db="EMBL/GenBank/DDBJ databases">
        <title>Discinaceae phylogenomics.</title>
        <authorList>
            <person name="Dirks A.C."/>
            <person name="James T.Y."/>
        </authorList>
    </citation>
    <scope>NUCLEOTIDE SEQUENCE [LARGE SCALE GENOMIC DNA]</scope>
    <source>
        <strain evidence="2 3">ACD0624</strain>
    </source>
</reference>
<evidence type="ECO:0000256" key="1">
    <source>
        <dbReference type="PROSITE-ProRule" id="PRU00023"/>
    </source>
</evidence>
<dbReference type="Gene3D" id="1.25.40.20">
    <property type="entry name" value="Ankyrin repeat-containing domain"/>
    <property type="match status" value="1"/>
</dbReference>
<dbReference type="InterPro" id="IPR002110">
    <property type="entry name" value="Ankyrin_rpt"/>
</dbReference>
<name>A0ABR3GJ84_9PEZI</name>
<dbReference type="PROSITE" id="PS50088">
    <property type="entry name" value="ANK_REPEAT"/>
    <property type="match status" value="1"/>
</dbReference>
<organism evidence="2 3">
    <name type="scientific">Discina gigas</name>
    <dbReference type="NCBI Taxonomy" id="1032678"/>
    <lineage>
        <taxon>Eukaryota</taxon>
        <taxon>Fungi</taxon>
        <taxon>Dikarya</taxon>
        <taxon>Ascomycota</taxon>
        <taxon>Pezizomycotina</taxon>
        <taxon>Pezizomycetes</taxon>
        <taxon>Pezizales</taxon>
        <taxon>Discinaceae</taxon>
        <taxon>Discina</taxon>
    </lineage>
</organism>
<comment type="caution">
    <text evidence="2">The sequence shown here is derived from an EMBL/GenBank/DDBJ whole genome shotgun (WGS) entry which is preliminary data.</text>
</comment>
<gene>
    <name evidence="2" type="ORF">Q9L58_005251</name>
</gene>
<accession>A0ABR3GJ84</accession>
<keyword evidence="3" id="KW-1185">Reference proteome</keyword>
<dbReference type="Pfam" id="PF12796">
    <property type="entry name" value="Ank_2"/>
    <property type="match status" value="1"/>
</dbReference>
<dbReference type="SMART" id="SM00248">
    <property type="entry name" value="ANK"/>
    <property type="match status" value="2"/>
</dbReference>
<dbReference type="InterPro" id="IPR036770">
    <property type="entry name" value="Ankyrin_rpt-contain_sf"/>
</dbReference>
<evidence type="ECO:0000313" key="2">
    <source>
        <dbReference type="EMBL" id="KAL0635817.1"/>
    </source>
</evidence>
<evidence type="ECO:0000313" key="3">
    <source>
        <dbReference type="Proteomes" id="UP001447188"/>
    </source>
</evidence>
<feature type="repeat" description="ANK" evidence="1">
    <location>
        <begin position="223"/>
        <end position="255"/>
    </location>
</feature>
<dbReference type="Proteomes" id="UP001447188">
    <property type="component" value="Unassembled WGS sequence"/>
</dbReference>
<dbReference type="PROSITE" id="PS50297">
    <property type="entry name" value="ANK_REP_REGION"/>
    <property type="match status" value="1"/>
</dbReference>